<organism evidence="1 2">
    <name type="scientific">Ficus carica</name>
    <name type="common">Common fig</name>
    <dbReference type="NCBI Taxonomy" id="3494"/>
    <lineage>
        <taxon>Eukaryota</taxon>
        <taxon>Viridiplantae</taxon>
        <taxon>Streptophyta</taxon>
        <taxon>Embryophyta</taxon>
        <taxon>Tracheophyta</taxon>
        <taxon>Spermatophyta</taxon>
        <taxon>Magnoliopsida</taxon>
        <taxon>eudicotyledons</taxon>
        <taxon>Gunneridae</taxon>
        <taxon>Pentapetalae</taxon>
        <taxon>rosids</taxon>
        <taxon>fabids</taxon>
        <taxon>Rosales</taxon>
        <taxon>Moraceae</taxon>
        <taxon>Ficeae</taxon>
        <taxon>Ficus</taxon>
    </lineage>
</organism>
<keyword evidence="2" id="KW-1185">Reference proteome</keyword>
<reference evidence="1" key="1">
    <citation type="submission" date="2023-07" db="EMBL/GenBank/DDBJ databases">
        <title>draft genome sequence of fig (Ficus carica).</title>
        <authorList>
            <person name="Takahashi T."/>
            <person name="Nishimura K."/>
        </authorList>
    </citation>
    <scope>NUCLEOTIDE SEQUENCE</scope>
</reference>
<gene>
    <name evidence="1" type="ORF">TIFTF001_017531</name>
</gene>
<sequence length="89" mass="10499">MLLWGNSSERLATSQRVLMQLVWHNTGGMVKTSNNPAERERMFDLTYAQRRRFFTQAVGWAPVQGESMQEYKHRFEKDLLAECPYKLCQ</sequence>
<evidence type="ECO:0000313" key="1">
    <source>
        <dbReference type="EMBL" id="GMN48352.1"/>
    </source>
</evidence>
<dbReference type="AlphaFoldDB" id="A0AA88ACE0"/>
<comment type="caution">
    <text evidence="1">The sequence shown here is derived from an EMBL/GenBank/DDBJ whole genome shotgun (WGS) entry which is preliminary data.</text>
</comment>
<proteinExistence type="predicted"/>
<name>A0AA88ACE0_FICCA</name>
<evidence type="ECO:0000313" key="2">
    <source>
        <dbReference type="Proteomes" id="UP001187192"/>
    </source>
</evidence>
<dbReference type="EMBL" id="BTGU01000028">
    <property type="protein sequence ID" value="GMN48352.1"/>
    <property type="molecule type" value="Genomic_DNA"/>
</dbReference>
<protein>
    <submittedName>
        <fullName evidence="1">Uncharacterized protein</fullName>
    </submittedName>
</protein>
<dbReference type="Proteomes" id="UP001187192">
    <property type="component" value="Unassembled WGS sequence"/>
</dbReference>
<accession>A0AA88ACE0</accession>